<dbReference type="InterPro" id="IPR000523">
    <property type="entry name" value="Mg_chelatse_chII-like_cat_dom"/>
</dbReference>
<dbReference type="InterPro" id="IPR014721">
    <property type="entry name" value="Ribsml_uS5_D2-typ_fold_subgr"/>
</dbReference>
<dbReference type="InterPro" id="IPR020568">
    <property type="entry name" value="Ribosomal_Su5_D2-typ_SF"/>
</dbReference>
<dbReference type="Gene3D" id="3.40.50.300">
    <property type="entry name" value="P-loop containing nucleotide triphosphate hydrolases"/>
    <property type="match status" value="1"/>
</dbReference>
<keyword evidence="4" id="KW-1185">Reference proteome</keyword>
<sequence>MFCSVLSAAIYGIDAVKVQVEADVSDGMPQFVMVGSVSSRVKEGQDRVKTALRNAGVAFPPKRVTVNLVPADIRKDGSRFDLPVAVAFLKAVGRIPPKSLSDAMIIGEVRLNGAIQGVTGVLSTVLLARKEGLLRCVIPHDNIIEAKAVDGIKVIGVASLQQLIAYCIDETQTEEENIVLPVSERKDYDVDFQDLVGQEYVKRAALIAVCGFHNLLLRGGPGSGKTMLAKCLPTIMPQLTKEESLELSKIYSVAGLLPKDEPVIKRRPFRQPHHTISLQALAGGGRIPIPGEITLAHHGVLFLDEIAEIPKKTIEILRQPLEEHQIVISRIGGRFTFPADFMLVAAMNSCPCGYYPDTNRCTCSMSEIIRYRNKISLPLLDRMDLCVEVPSLRYEDLTGNDRRGQSSEKLRQIVCRTQQIQRERFKEKNYEQSNIIRLNSSLSSSDIERFCPLTPDAGKLLKQAFEIYGLTARGYHRIIKVARTIADMEESDMIRAEHVSEAICYRSLDKRALWKESETYDSKTL</sequence>
<evidence type="ECO:0000256" key="1">
    <source>
        <dbReference type="ARBA" id="ARBA00006354"/>
    </source>
</evidence>
<dbReference type="SMART" id="SM00382">
    <property type="entry name" value="AAA"/>
    <property type="match status" value="1"/>
</dbReference>
<dbReference type="InterPro" id="IPR004482">
    <property type="entry name" value="Mg_chelat-rel"/>
</dbReference>
<dbReference type="PANTHER" id="PTHR32039">
    <property type="entry name" value="MAGNESIUM-CHELATASE SUBUNIT CHLI"/>
    <property type="match status" value="1"/>
</dbReference>
<dbReference type="SUPFAM" id="SSF52540">
    <property type="entry name" value="P-loop containing nucleoside triphosphate hydrolases"/>
    <property type="match status" value="1"/>
</dbReference>
<dbReference type="NCBIfam" id="TIGR00368">
    <property type="entry name" value="YifB family Mg chelatase-like AAA ATPase"/>
    <property type="match status" value="1"/>
</dbReference>
<dbReference type="Gene3D" id="3.30.230.10">
    <property type="match status" value="1"/>
</dbReference>
<organism evidence="3 4">
    <name type="scientific">Blautia liquoris</name>
    <dbReference type="NCBI Taxonomy" id="2779518"/>
    <lineage>
        <taxon>Bacteria</taxon>
        <taxon>Bacillati</taxon>
        <taxon>Bacillota</taxon>
        <taxon>Clostridia</taxon>
        <taxon>Lachnospirales</taxon>
        <taxon>Lachnospiraceae</taxon>
        <taxon>Blautia</taxon>
    </lineage>
</organism>
<dbReference type="Proteomes" id="UP000593601">
    <property type="component" value="Chromosome"/>
</dbReference>
<reference evidence="3 4" key="1">
    <citation type="submission" date="2020-10" db="EMBL/GenBank/DDBJ databases">
        <title>Blautia liquoris sp.nov., isolated from the mud in a fermentation cellar used for the production of Chinese strong-flavoured liquor.</title>
        <authorList>
            <person name="Lu L."/>
        </authorList>
    </citation>
    <scope>NUCLEOTIDE SEQUENCE [LARGE SCALE GENOMIC DNA]</scope>
    <source>
        <strain evidence="3 4">LZLJ-3</strain>
    </source>
</reference>
<comment type="similarity">
    <text evidence="1">Belongs to the Mg-chelatase subunits D/I family. ComM subfamily.</text>
</comment>
<dbReference type="InterPro" id="IPR027417">
    <property type="entry name" value="P-loop_NTPase"/>
</dbReference>
<accession>A0A7M2RJT9</accession>
<dbReference type="PANTHER" id="PTHR32039:SF7">
    <property type="entry name" value="COMPETENCE PROTEIN COMM"/>
    <property type="match status" value="1"/>
</dbReference>
<gene>
    <name evidence="3" type="ORF">INP51_02295</name>
</gene>
<dbReference type="InterPro" id="IPR025158">
    <property type="entry name" value="Mg_chelat-rel_C"/>
</dbReference>
<dbReference type="SUPFAM" id="SSF54211">
    <property type="entry name" value="Ribosomal protein S5 domain 2-like"/>
    <property type="match status" value="1"/>
</dbReference>
<name>A0A7M2RJT9_9FIRM</name>
<dbReference type="InterPro" id="IPR003593">
    <property type="entry name" value="AAA+_ATPase"/>
</dbReference>
<dbReference type="KEGG" id="bliq:INP51_02295"/>
<dbReference type="GO" id="GO:0005524">
    <property type="term" value="F:ATP binding"/>
    <property type="evidence" value="ECO:0007669"/>
    <property type="project" value="InterPro"/>
</dbReference>
<dbReference type="RefSeq" id="WP_193736147.1">
    <property type="nucleotide sequence ID" value="NZ_CP063304.1"/>
</dbReference>
<evidence type="ECO:0000259" key="2">
    <source>
        <dbReference type="SMART" id="SM00382"/>
    </source>
</evidence>
<evidence type="ECO:0000313" key="3">
    <source>
        <dbReference type="EMBL" id="QOV19827.1"/>
    </source>
</evidence>
<dbReference type="Pfam" id="PF13541">
    <property type="entry name" value="ChlI"/>
    <property type="match status" value="1"/>
</dbReference>
<dbReference type="AlphaFoldDB" id="A0A7M2RJT9"/>
<protein>
    <submittedName>
        <fullName evidence="3">YifB family Mg chelatase-like AAA ATPase</fullName>
    </submittedName>
</protein>
<proteinExistence type="inferred from homology"/>
<dbReference type="Pfam" id="PF13335">
    <property type="entry name" value="Mg_chelatase_C"/>
    <property type="match status" value="1"/>
</dbReference>
<dbReference type="InterPro" id="IPR045006">
    <property type="entry name" value="CHLI-like"/>
</dbReference>
<evidence type="ECO:0000313" key="4">
    <source>
        <dbReference type="Proteomes" id="UP000593601"/>
    </source>
</evidence>
<feature type="domain" description="AAA+ ATPase" evidence="2">
    <location>
        <begin position="211"/>
        <end position="393"/>
    </location>
</feature>
<dbReference type="Pfam" id="PF01078">
    <property type="entry name" value="Mg_chelatase"/>
    <property type="match status" value="1"/>
</dbReference>
<dbReference type="EMBL" id="CP063304">
    <property type="protein sequence ID" value="QOV19827.1"/>
    <property type="molecule type" value="Genomic_DNA"/>
</dbReference>